<keyword evidence="2" id="KW-0472">Membrane</keyword>
<dbReference type="CDD" id="cd03788">
    <property type="entry name" value="GT20_TPS"/>
    <property type="match status" value="1"/>
</dbReference>
<evidence type="ECO:0000256" key="1">
    <source>
        <dbReference type="ARBA" id="ARBA00008799"/>
    </source>
</evidence>
<protein>
    <submittedName>
        <fullName evidence="3">Trehalose-6-phosphate synthase</fullName>
    </submittedName>
</protein>
<dbReference type="Gene3D" id="3.40.50.2000">
    <property type="entry name" value="Glycogen Phosphorylase B"/>
    <property type="match status" value="2"/>
</dbReference>
<dbReference type="InterPro" id="IPR001830">
    <property type="entry name" value="Glyco_trans_20"/>
</dbReference>
<dbReference type="RefSeq" id="WP_261969734.1">
    <property type="nucleotide sequence ID" value="NZ_JAHHZF010000008.1"/>
</dbReference>
<gene>
    <name evidence="3" type="ORF">KL771_16995</name>
</gene>
<feature type="transmembrane region" description="Helical" evidence="2">
    <location>
        <begin position="161"/>
        <end position="184"/>
    </location>
</feature>
<proteinExistence type="inferred from homology"/>
<dbReference type="PANTHER" id="PTHR10788">
    <property type="entry name" value="TREHALOSE-6-PHOSPHATE SYNTHASE"/>
    <property type="match status" value="1"/>
</dbReference>
<dbReference type="GO" id="GO:0005992">
    <property type="term" value="P:trehalose biosynthetic process"/>
    <property type="evidence" value="ECO:0007669"/>
    <property type="project" value="InterPro"/>
</dbReference>
<dbReference type="Proteomes" id="UP000766595">
    <property type="component" value="Unassembled WGS sequence"/>
</dbReference>
<evidence type="ECO:0000256" key="2">
    <source>
        <dbReference type="SAM" id="Phobius"/>
    </source>
</evidence>
<keyword evidence="4" id="KW-1185">Reference proteome</keyword>
<keyword evidence="2" id="KW-0812">Transmembrane</keyword>
<comment type="caution">
    <text evidence="3">The sequence shown here is derived from an EMBL/GenBank/DDBJ whole genome shotgun (WGS) entry which is preliminary data.</text>
</comment>
<reference evidence="3 4" key="1">
    <citation type="submission" date="2021-06" db="EMBL/GenBank/DDBJ databases">
        <authorList>
            <person name="Grouzdev D.S."/>
            <person name="Koziaeva V."/>
        </authorList>
    </citation>
    <scope>NUCLEOTIDE SEQUENCE [LARGE SCALE GENOMIC DNA]</scope>
    <source>
        <strain evidence="3 4">22</strain>
    </source>
</reference>
<keyword evidence="2" id="KW-1133">Transmembrane helix</keyword>
<dbReference type="EMBL" id="JAHHZF010000008">
    <property type="protein sequence ID" value="MBT9291165.1"/>
    <property type="molecule type" value="Genomic_DNA"/>
</dbReference>
<dbReference type="AlphaFoldDB" id="A0A947D525"/>
<organism evidence="3 4">
    <name type="scientific">Prosthecodimorpha staleyi</name>
    <dbReference type="NCBI Taxonomy" id="2840188"/>
    <lineage>
        <taxon>Bacteria</taxon>
        <taxon>Pseudomonadati</taxon>
        <taxon>Pseudomonadota</taxon>
        <taxon>Alphaproteobacteria</taxon>
        <taxon>Hyphomicrobiales</taxon>
        <taxon>Ancalomicrobiaceae</taxon>
        <taxon>Prosthecodimorpha</taxon>
    </lineage>
</organism>
<dbReference type="GO" id="GO:0003825">
    <property type="term" value="F:alpha,alpha-trehalose-phosphate synthase (UDP-forming) activity"/>
    <property type="evidence" value="ECO:0007669"/>
    <property type="project" value="TreeGrafter"/>
</dbReference>
<name>A0A947D525_9HYPH</name>
<sequence>MFSLYRFSIPLVVAVLGLALVAGITAQQFLTGWFLRDVELRSELIFNSVEPAVRRQAADSDEAGLGRTFDGISRDERVLAIGLCDAAGRMVAASRNWPGETICREDKPAAGTERRGAVYERRQLSSGPVLIAGFPLAIDPTRNWRLMVLHDMGFASSRTTAALTTLVAFVGLLIALGVLITVAVTRVTLTTWSRAIVQSLDPRTRSRPEADIAPELRPVVREVRQTLRDIDIGRMRGSPIRVAWTPTTLQEVIHDELPGSEVIVVSNREPYIHDRDGDRIIVRRPASGLVTALEPIIRATRGVWIAHGSGSADRETVNASDRVAVPPEDPAYTLRRVWLTEEEENGYYYRFSNEGLWPLCHIAFVRPQFRREDWEIYRAVNQRFADTIVAEAKSKNPIVFVQDYHFALLPRMIRQRLPEATVITFWHIPWPNAEVFSICPWREEILDGLLGSSILGFHTRFHVNNFIESVDRFMESHIDRELSTISTGGENTLVNAYPISIEWPPRALLGLPTVGDCRRRLRERLGLGPDVKIGVGVERFDYTKGIPDRLRAVGILLERHPEWIGRFVFVQVAAPTRAKLEAYRGLQDEAIAVAETINARYARDGWKPIELIVRHHEPDEVLELFRAADFCVVTSLHDGMNLVAKEFVASREDDRGVLVLSTFAGASRELLEALLVNPYDMDTLAETLVRALSMPEEEQRDRMRLMRELVRDNNVYAWAGSMLLEAARMRKRREVQSHFGATRWGTAP</sequence>
<accession>A0A947D525</accession>
<evidence type="ECO:0000313" key="3">
    <source>
        <dbReference type="EMBL" id="MBT9291165.1"/>
    </source>
</evidence>
<dbReference type="PANTHER" id="PTHR10788:SF106">
    <property type="entry name" value="BCDNA.GH08860"/>
    <property type="match status" value="1"/>
</dbReference>
<evidence type="ECO:0000313" key="4">
    <source>
        <dbReference type="Proteomes" id="UP000766595"/>
    </source>
</evidence>
<dbReference type="Pfam" id="PF00982">
    <property type="entry name" value="Glyco_transf_20"/>
    <property type="match status" value="1"/>
</dbReference>
<comment type="similarity">
    <text evidence="1">Belongs to the glycosyltransferase 20 family.</text>
</comment>
<dbReference type="SUPFAM" id="SSF53756">
    <property type="entry name" value="UDP-Glycosyltransferase/glycogen phosphorylase"/>
    <property type="match status" value="1"/>
</dbReference>